<dbReference type="RefSeq" id="WP_031143243.1">
    <property type="nucleotide sequence ID" value="NZ_BNEE01000011.1"/>
</dbReference>
<dbReference type="NCBIfam" id="NF033679">
    <property type="entry name" value="DNRLRE_dom"/>
    <property type="match status" value="1"/>
</dbReference>
<accession>A0A919LNB2</accession>
<name>A0A919LNB2_9ACTN</name>
<proteinExistence type="predicted"/>
<evidence type="ECO:0000313" key="2">
    <source>
        <dbReference type="Proteomes" id="UP000600026"/>
    </source>
</evidence>
<dbReference type="InterPro" id="IPR028994">
    <property type="entry name" value="Integrin_alpha_N"/>
</dbReference>
<dbReference type="SUPFAM" id="SSF69318">
    <property type="entry name" value="Integrin alpha N-terminal domain"/>
    <property type="match status" value="1"/>
</dbReference>
<sequence>MGGLAALLAVAVAVPTGVYLSDGQKPKARPDGQAGAPVAAPEARRLAEESGKDVEVTAEQSANTTTWAQPDGLFRKQVFNSAVRAKVGGQWKPIDTDLERVGDGFAAKAVNGRVVFSAGSAPQAAGGERAARGVSRVALKRDTPGEVWTDLVRLNTDGHDIVVSWPGALPAPVIDGPRALYENVRPGIDLVLTALDGGYSHVLVVKDKQAAADPLLGRLQYQLASPDLTFHLDGASGSLSARDAAGEEVAGAPSPLMWDSSGKVATTDDEPAWIPTEIGKQHATLSLPGMAGAEGAHQSFARAELSENRLSLTPDSSWMGAPETVYPVFIDPSFKGRKQSWTLLYKKSPNSSFFNGQNYNPGGTSEARVGYESDTVGTARSIFNFDFGAELRGTGIHSAKVRALQTHSWSCDARPMDVYSTPYITSSSTWGNTSSYWGNKVATESSGYGYKSACPDNWIAPDITGLARQAASAGWQALSLGFASPNETSATYWKKFLANGENAPYLEIVYNSPPDIPLAENMNTFPGGPCLTSGNGTGIGKTDITFQVRGFDRDGNLRQLQIEIWDAESGQKVHDEWLWPNSDGVITKDIPWDRFTSGRKYHWLSRANDWDHWTVGSGPLDSGGGGWCTFTVDHTAPSSPAVSSEQFPAPGPDAAEWSVNPAGTPGQWIEVRGNGTQAADIREYQWSLNRPSFDQKAVPWEADLASIKTQVDTAGPNVLYVRTVSKFGNVSPPSEYLFYVRPAAGQDTPGDVTGDRHPDLLAIDAAGNLRTYGGDQVGDTDAHLPGAVENGKPVAPGYWKDPATGKAALIGHSTDWYPGDGLTDLIARMPDGKMYVYPGTGTGQFDVGRRIEILLPAGAPDPATLRQIVVGEDVDGDGFPDLFALDADGFWAFTGYSGASFATATKLNSGWAPRDIVGVRDVSGDKVPDLIFRDDADHNRGLALRKGKPGPNGGADLKSLRSAADSAGGQDYTYATTYWSRAELPMVLGTPDTNGDGVPDIWTVGPHGTQYLFTGAPDWMPGMPSGSDNDGWTDFLTIG</sequence>
<organism evidence="1 2">
    <name type="scientific">Streptomyces xanthophaeus</name>
    <dbReference type="NCBI Taxonomy" id="67385"/>
    <lineage>
        <taxon>Bacteria</taxon>
        <taxon>Bacillati</taxon>
        <taxon>Actinomycetota</taxon>
        <taxon>Actinomycetes</taxon>
        <taxon>Kitasatosporales</taxon>
        <taxon>Streptomycetaceae</taxon>
        <taxon>Streptomyces</taxon>
    </lineage>
</organism>
<dbReference type="AlphaFoldDB" id="A0A919LNB2"/>
<evidence type="ECO:0008006" key="3">
    <source>
        <dbReference type="Google" id="ProtNLM"/>
    </source>
</evidence>
<dbReference type="Proteomes" id="UP000600026">
    <property type="component" value="Unassembled WGS sequence"/>
</dbReference>
<reference evidence="1" key="1">
    <citation type="submission" date="2020-09" db="EMBL/GenBank/DDBJ databases">
        <title>Whole genome shotgun sequence of Streptomyces xanthophaeus NBRC 12829.</title>
        <authorList>
            <person name="Komaki H."/>
            <person name="Tamura T."/>
        </authorList>
    </citation>
    <scope>NUCLEOTIDE SEQUENCE</scope>
    <source>
        <strain evidence="1">NBRC 12829</strain>
    </source>
</reference>
<keyword evidence="2" id="KW-1185">Reference proteome</keyword>
<evidence type="ECO:0000313" key="1">
    <source>
        <dbReference type="EMBL" id="GHI90484.1"/>
    </source>
</evidence>
<dbReference type="EMBL" id="BNEE01000011">
    <property type="protein sequence ID" value="GHI90484.1"/>
    <property type="molecule type" value="Genomic_DNA"/>
</dbReference>
<protein>
    <recommendedName>
        <fullName evidence="3">VCBS repeat-containing protein</fullName>
    </recommendedName>
</protein>
<dbReference type="OrthoDB" id="4332189at2"/>
<gene>
    <name evidence="1" type="ORF">Sxan_78480</name>
</gene>
<comment type="caution">
    <text evidence="1">The sequence shown here is derived from an EMBL/GenBank/DDBJ whole genome shotgun (WGS) entry which is preliminary data.</text>
</comment>